<dbReference type="Pfam" id="PF05402">
    <property type="entry name" value="PqqD"/>
    <property type="match status" value="1"/>
</dbReference>
<sequence length="86" mass="9965">MPYQVSPQFKITELYGEWSLMDTKQGLYYELNESGKIILESLLQSQTDRGALLFAVQKLKVEAVDLKSHFESFKHTLIDKGIIKRE</sequence>
<accession>A0ABX5EJC0</accession>
<evidence type="ECO:0000313" key="1">
    <source>
        <dbReference type="EMBL" id="PRZ11688.1"/>
    </source>
</evidence>
<name>A0ABX5EJC0_9BACL</name>
<reference evidence="1 2" key="1">
    <citation type="submission" date="2018-03" db="EMBL/GenBank/DDBJ databases">
        <title>Genomic Encyclopedia of Archaeal and Bacterial Type Strains, Phase II (KMG-II): from individual species to whole genera.</title>
        <authorList>
            <person name="Goeker M."/>
        </authorList>
    </citation>
    <scope>NUCLEOTIDE SEQUENCE [LARGE SCALE GENOMIC DNA]</scope>
    <source>
        <strain evidence="1 2">RHA1</strain>
    </source>
</reference>
<keyword evidence="2" id="KW-1185">Reference proteome</keyword>
<proteinExistence type="predicted"/>
<dbReference type="RefSeq" id="WP_106343383.1">
    <property type="nucleotide sequence ID" value="NZ_PVTZ01000027.1"/>
</dbReference>
<dbReference type="InterPro" id="IPR008792">
    <property type="entry name" value="PQQD"/>
</dbReference>
<comment type="caution">
    <text evidence="1">The sequence shown here is derived from an EMBL/GenBank/DDBJ whole genome shotgun (WGS) entry which is preliminary data.</text>
</comment>
<dbReference type="EMBL" id="PVTZ01000027">
    <property type="protein sequence ID" value="PRZ11688.1"/>
    <property type="molecule type" value="Genomic_DNA"/>
</dbReference>
<protein>
    <submittedName>
        <fullName evidence="1">Coenzyme PQQ synthesis protein D (PqqD)</fullName>
    </submittedName>
</protein>
<evidence type="ECO:0000313" key="2">
    <source>
        <dbReference type="Proteomes" id="UP000238836"/>
    </source>
</evidence>
<organism evidence="1 2">
    <name type="scientific">Laceyella sediminis</name>
    <dbReference type="NCBI Taxonomy" id="573074"/>
    <lineage>
        <taxon>Bacteria</taxon>
        <taxon>Bacillati</taxon>
        <taxon>Bacillota</taxon>
        <taxon>Bacilli</taxon>
        <taxon>Bacillales</taxon>
        <taxon>Thermoactinomycetaceae</taxon>
        <taxon>Laceyella</taxon>
    </lineage>
</organism>
<dbReference type="Proteomes" id="UP000238836">
    <property type="component" value="Unassembled WGS sequence"/>
</dbReference>
<gene>
    <name evidence="1" type="ORF">CLV36_1272</name>
</gene>